<dbReference type="Gene3D" id="3.90.190.10">
    <property type="entry name" value="Protein tyrosine phosphatase superfamily"/>
    <property type="match status" value="1"/>
</dbReference>
<sequence>MDSALTGTLVLPDGVVVRARGLGRPQPEGPEPEFGLYLGSRRMRAKYDASLGWERRWVLWPDFLLPRDWEGARREIVGLHGRAVAGEAVEVACLGGVGRTGTVLACLVTLGGMGVGEAVDWVRREHHPRAVETPWQRWWVRWFAESR</sequence>
<reference evidence="2 3" key="1">
    <citation type="submission" date="2017-12" db="EMBL/GenBank/DDBJ databases">
        <title>Sequencing the genomes of 1000 Actinobacteria strains.</title>
        <authorList>
            <person name="Klenk H.-P."/>
        </authorList>
    </citation>
    <scope>NUCLEOTIDE SEQUENCE [LARGE SCALE GENOMIC DNA]</scope>
    <source>
        <strain evidence="2 3">DSM 45165</strain>
    </source>
</reference>
<evidence type="ECO:0000313" key="3">
    <source>
        <dbReference type="Proteomes" id="UP000233750"/>
    </source>
</evidence>
<organism evidence="2 3">
    <name type="scientific">Amycolatopsis echigonensis</name>
    <dbReference type="NCBI Taxonomy" id="2576905"/>
    <lineage>
        <taxon>Bacteria</taxon>
        <taxon>Bacillati</taxon>
        <taxon>Actinomycetota</taxon>
        <taxon>Actinomycetes</taxon>
        <taxon>Pseudonocardiales</taxon>
        <taxon>Pseudonocardiaceae</taxon>
        <taxon>Amycolatopsis</taxon>
    </lineage>
</organism>
<evidence type="ECO:0000259" key="1">
    <source>
        <dbReference type="PROSITE" id="PS50056"/>
    </source>
</evidence>
<protein>
    <recommendedName>
        <fullName evidence="1">Tyrosine specific protein phosphatases domain-containing protein</fullName>
    </recommendedName>
</protein>
<gene>
    <name evidence="2" type="ORF">ATK30_2699</name>
</gene>
<dbReference type="SUPFAM" id="SSF52799">
    <property type="entry name" value="(Phosphotyrosine protein) phosphatases II"/>
    <property type="match status" value="1"/>
</dbReference>
<feature type="domain" description="Tyrosine specific protein phosphatases" evidence="1">
    <location>
        <begin position="86"/>
        <end position="125"/>
    </location>
</feature>
<name>A0A2N3WDH0_9PSEU</name>
<dbReference type="Proteomes" id="UP000233750">
    <property type="component" value="Unassembled WGS sequence"/>
</dbReference>
<dbReference type="EMBL" id="PJMY01000003">
    <property type="protein sequence ID" value="PKV91911.1"/>
    <property type="molecule type" value="Genomic_DNA"/>
</dbReference>
<accession>A0A2N3WDH0</accession>
<dbReference type="PROSITE" id="PS50056">
    <property type="entry name" value="TYR_PHOSPHATASE_2"/>
    <property type="match status" value="1"/>
</dbReference>
<proteinExistence type="predicted"/>
<dbReference type="InterPro" id="IPR029021">
    <property type="entry name" value="Prot-tyrosine_phosphatase-like"/>
</dbReference>
<evidence type="ECO:0000313" key="2">
    <source>
        <dbReference type="EMBL" id="PKV91911.1"/>
    </source>
</evidence>
<dbReference type="InterPro" id="IPR000387">
    <property type="entry name" value="Tyr_Pase_dom"/>
</dbReference>
<comment type="caution">
    <text evidence="2">The sequence shown here is derived from an EMBL/GenBank/DDBJ whole genome shotgun (WGS) entry which is preliminary data.</text>
</comment>
<keyword evidence="3" id="KW-1185">Reference proteome</keyword>
<dbReference type="AlphaFoldDB" id="A0A2N3WDH0"/>